<dbReference type="GO" id="GO:0004459">
    <property type="term" value="F:L-lactate dehydrogenase (NAD+) activity"/>
    <property type="evidence" value="ECO:0007669"/>
    <property type="project" value="TreeGrafter"/>
</dbReference>
<feature type="binding site" evidence="7">
    <location>
        <position position="242"/>
    </location>
    <ligand>
        <name>glyoxylate</name>
        <dbReference type="ChEBI" id="CHEBI:36655"/>
    </ligand>
</feature>
<dbReference type="InterPro" id="IPR008259">
    <property type="entry name" value="FMN_hydac_DH_AS"/>
</dbReference>
<dbReference type="PANTHER" id="PTHR10578:SF107">
    <property type="entry name" value="2-HYDROXYACID OXIDASE 1"/>
    <property type="match status" value="1"/>
</dbReference>
<accession>A0A1T4NDD6</accession>
<keyword evidence="10" id="KW-1185">Reference proteome</keyword>
<dbReference type="Gene3D" id="3.20.20.70">
    <property type="entry name" value="Aldolase class I"/>
    <property type="match status" value="1"/>
</dbReference>
<dbReference type="InterPro" id="IPR013785">
    <property type="entry name" value="Aldolase_TIM"/>
</dbReference>
<evidence type="ECO:0000313" key="10">
    <source>
        <dbReference type="Proteomes" id="UP000190092"/>
    </source>
</evidence>
<proteinExistence type="inferred from homology"/>
<name>A0A1T4NDD6_9HYPH</name>
<dbReference type="EMBL" id="FUWJ01000002">
    <property type="protein sequence ID" value="SJZ77309.1"/>
    <property type="molecule type" value="Genomic_DNA"/>
</dbReference>
<reference evidence="10" key="1">
    <citation type="submission" date="2017-02" db="EMBL/GenBank/DDBJ databases">
        <authorList>
            <person name="Varghese N."/>
            <person name="Submissions S."/>
        </authorList>
    </citation>
    <scope>NUCLEOTIDE SEQUENCE [LARGE SCALE GENOMIC DNA]</scope>
    <source>
        <strain evidence="10">ATCC 27094</strain>
    </source>
</reference>
<dbReference type="STRING" id="225324.SAMN02745126_02239"/>
<dbReference type="InterPro" id="IPR037396">
    <property type="entry name" value="FMN_HAD"/>
</dbReference>
<evidence type="ECO:0000256" key="4">
    <source>
        <dbReference type="ARBA" id="ARBA00023002"/>
    </source>
</evidence>
<dbReference type="PANTHER" id="PTHR10578">
    <property type="entry name" value="S -2-HYDROXY-ACID OXIDASE-RELATED"/>
    <property type="match status" value="1"/>
</dbReference>
<feature type="binding site" evidence="7">
    <location>
        <position position="133"/>
    </location>
    <ligand>
        <name>FMN</name>
        <dbReference type="ChEBI" id="CHEBI:58210"/>
    </ligand>
</feature>
<feature type="binding site" evidence="7">
    <location>
        <position position="215"/>
    </location>
    <ligand>
        <name>FMN</name>
        <dbReference type="ChEBI" id="CHEBI:58210"/>
    </ligand>
</feature>
<evidence type="ECO:0000256" key="6">
    <source>
        <dbReference type="PIRSR" id="PIRSR000138-1"/>
    </source>
</evidence>
<dbReference type="PIRSF" id="PIRSF000138">
    <property type="entry name" value="Al-hdrx_acd_dh"/>
    <property type="match status" value="1"/>
</dbReference>
<feature type="binding site" evidence="7">
    <location>
        <position position="112"/>
    </location>
    <ligand>
        <name>FMN</name>
        <dbReference type="ChEBI" id="CHEBI:58210"/>
    </ligand>
</feature>
<sequence>MASGLDAEFVTLHEIVKSAKIRLNPNIWDYLIGGTETETTLRRNRMALDSIAFKPRVLRDVSQIDPSSEIFGKKLRIPVLLAPVGSLESFEAGGGITVAQGAGAGGVGMLISSVTTLKLEDIVKGGAGPKIYQLYVRGDDSWVADRVKQAMDAGYDAFCITVDTNVYSRRERDIAKRFVKSWRTAATGQDFQAAFAWDNFKRVKDKFPDVKFILKGIGTGEDAELALREGVWGVYCSNHGGRQLDHGRGSAEVLPEIVAAVRGRAKVIVDGSFSRGSDIVKAICLGADWVGLGRLYCYGLAAAGAAGIERVIELLEEEMKEVMGLLGVASLKQLDRSYISPSLPTNLPHVHSAFPLLNLEDQGY</sequence>
<comment type="cofactor">
    <cofactor evidence="1">
        <name>FMN</name>
        <dbReference type="ChEBI" id="CHEBI:58210"/>
    </cofactor>
</comment>
<comment type="similarity">
    <text evidence="5">Belongs to the FMN-dependent alpha-hydroxy acid dehydrogenase family.</text>
</comment>
<dbReference type="SUPFAM" id="SSF51395">
    <property type="entry name" value="FMN-linked oxidoreductases"/>
    <property type="match status" value="1"/>
</dbReference>
<evidence type="ECO:0000256" key="5">
    <source>
        <dbReference type="ARBA" id="ARBA00024042"/>
    </source>
</evidence>
<evidence type="ECO:0000256" key="7">
    <source>
        <dbReference type="PIRSR" id="PIRSR000138-2"/>
    </source>
</evidence>
<dbReference type="GO" id="GO:0010181">
    <property type="term" value="F:FMN binding"/>
    <property type="evidence" value="ECO:0007669"/>
    <property type="project" value="InterPro"/>
</dbReference>
<keyword evidence="2 7" id="KW-0285">Flavoprotein</keyword>
<evidence type="ECO:0000256" key="3">
    <source>
        <dbReference type="ARBA" id="ARBA00022643"/>
    </source>
</evidence>
<feature type="binding site" evidence="7">
    <location>
        <position position="30"/>
    </location>
    <ligand>
        <name>glyoxylate</name>
        <dbReference type="ChEBI" id="CHEBI:36655"/>
    </ligand>
</feature>
<keyword evidence="3 7" id="KW-0288">FMN</keyword>
<protein>
    <submittedName>
        <fullName evidence="9">Glycolate oxidase</fullName>
    </submittedName>
</protein>
<evidence type="ECO:0000313" key="9">
    <source>
        <dbReference type="EMBL" id="SJZ77309.1"/>
    </source>
</evidence>
<evidence type="ECO:0000256" key="2">
    <source>
        <dbReference type="ARBA" id="ARBA00022630"/>
    </source>
</evidence>
<feature type="active site" description="Proton acceptor" evidence="6">
    <location>
        <position position="239"/>
    </location>
</feature>
<dbReference type="GO" id="GO:0005886">
    <property type="term" value="C:plasma membrane"/>
    <property type="evidence" value="ECO:0007669"/>
    <property type="project" value="TreeGrafter"/>
</dbReference>
<gene>
    <name evidence="9" type="ORF">SAMN02745126_02239</name>
</gene>
<evidence type="ECO:0000259" key="8">
    <source>
        <dbReference type="PROSITE" id="PS51349"/>
    </source>
</evidence>
<organism evidence="9 10">
    <name type="scientific">Enhydrobacter aerosaccus</name>
    <dbReference type="NCBI Taxonomy" id="225324"/>
    <lineage>
        <taxon>Bacteria</taxon>
        <taxon>Pseudomonadati</taxon>
        <taxon>Pseudomonadota</taxon>
        <taxon>Alphaproteobacteria</taxon>
        <taxon>Hyphomicrobiales</taxon>
        <taxon>Enhydrobacter</taxon>
    </lineage>
</organism>
<feature type="binding site" evidence="7">
    <location>
        <position position="170"/>
    </location>
    <ligand>
        <name>glyoxylate</name>
        <dbReference type="ChEBI" id="CHEBI:36655"/>
    </ligand>
</feature>
<dbReference type="InterPro" id="IPR012133">
    <property type="entry name" value="Alpha-hydoxy_acid_DH_FMN"/>
</dbReference>
<feature type="binding site" evidence="7">
    <location>
        <begin position="293"/>
        <end position="294"/>
    </location>
    <ligand>
        <name>FMN</name>
        <dbReference type="ChEBI" id="CHEBI:58210"/>
    </ligand>
</feature>
<dbReference type="RefSeq" id="WP_085933948.1">
    <property type="nucleotide sequence ID" value="NZ_FUWJ01000002.1"/>
</dbReference>
<keyword evidence="4" id="KW-0560">Oxidoreductase</keyword>
<feature type="binding site" evidence="7">
    <location>
        <position position="237"/>
    </location>
    <ligand>
        <name>FMN</name>
        <dbReference type="ChEBI" id="CHEBI:58210"/>
    </ligand>
</feature>
<dbReference type="AlphaFoldDB" id="A0A1T4NDD6"/>
<feature type="binding site" evidence="7">
    <location>
        <begin position="83"/>
        <end position="85"/>
    </location>
    <ligand>
        <name>FMN</name>
        <dbReference type="ChEBI" id="CHEBI:58210"/>
    </ligand>
</feature>
<dbReference type="Pfam" id="PF01070">
    <property type="entry name" value="FMN_dh"/>
    <property type="match status" value="1"/>
</dbReference>
<dbReference type="OrthoDB" id="9770452at2"/>
<feature type="binding site" evidence="7">
    <location>
        <position position="239"/>
    </location>
    <ligand>
        <name>glyoxylate</name>
        <dbReference type="ChEBI" id="CHEBI:36655"/>
    </ligand>
</feature>
<feature type="binding site" evidence="7">
    <location>
        <position position="161"/>
    </location>
    <ligand>
        <name>FMN</name>
        <dbReference type="ChEBI" id="CHEBI:58210"/>
    </ligand>
</feature>
<dbReference type="GO" id="GO:0009060">
    <property type="term" value="P:aerobic respiration"/>
    <property type="evidence" value="ECO:0007669"/>
    <property type="project" value="TreeGrafter"/>
</dbReference>
<dbReference type="InterPro" id="IPR000262">
    <property type="entry name" value="FMN-dep_DH"/>
</dbReference>
<feature type="binding site" evidence="7">
    <location>
        <position position="135"/>
    </location>
    <ligand>
        <name>glyoxylate</name>
        <dbReference type="ChEBI" id="CHEBI:36655"/>
    </ligand>
</feature>
<dbReference type="PROSITE" id="PS00557">
    <property type="entry name" value="FMN_HYDROXY_ACID_DH_1"/>
    <property type="match status" value="1"/>
</dbReference>
<dbReference type="CDD" id="cd02809">
    <property type="entry name" value="alpha_hydroxyacid_oxid_FMN"/>
    <property type="match status" value="1"/>
</dbReference>
<feature type="domain" description="FMN hydroxy acid dehydrogenase" evidence="8">
    <location>
        <begin position="4"/>
        <end position="344"/>
    </location>
</feature>
<dbReference type="PROSITE" id="PS51349">
    <property type="entry name" value="FMN_HYDROXY_ACID_DH_2"/>
    <property type="match status" value="1"/>
</dbReference>
<evidence type="ECO:0000256" key="1">
    <source>
        <dbReference type="ARBA" id="ARBA00001917"/>
    </source>
</evidence>
<dbReference type="Proteomes" id="UP000190092">
    <property type="component" value="Unassembled WGS sequence"/>
</dbReference>